<evidence type="ECO:0000313" key="4">
    <source>
        <dbReference type="Proteomes" id="UP000053958"/>
    </source>
</evidence>
<keyword evidence="4" id="KW-1185">Reference proteome</keyword>
<proteinExistence type="predicted"/>
<dbReference type="GeneID" id="25312877"/>
<keyword evidence="2" id="KW-0812">Transmembrane</keyword>
<accession>A0A0F4Z5H6</accession>
<keyword evidence="2" id="KW-1133">Transmembrane helix</keyword>
<feature type="compositionally biased region" description="Polar residues" evidence="1">
    <location>
        <begin position="34"/>
        <end position="48"/>
    </location>
</feature>
<dbReference type="EMBL" id="LASV01000035">
    <property type="protein sequence ID" value="KKA25118.1"/>
    <property type="molecule type" value="Genomic_DNA"/>
</dbReference>
<feature type="transmembrane region" description="Helical" evidence="2">
    <location>
        <begin position="127"/>
        <end position="153"/>
    </location>
</feature>
<name>A0A0F4Z5H6_RASE3</name>
<feature type="region of interest" description="Disordered" evidence="1">
    <location>
        <begin position="1"/>
        <end position="52"/>
    </location>
</feature>
<keyword evidence="2" id="KW-0472">Membrane</keyword>
<sequence length="174" mass="18930">MDSPPVFGAHVTTVPPKEEKLCPQPPSPLMPSPATTDQSLPDGTTQDFDPSVGAKPYSPFYCHATPSIEKLKNEAQITGRGYYSQDLESGLRSPVHNKRESKLWQQKRKRCDCLSVLSPKQRLAVKLLIAVIIVGTMVGIALGITAAVGGGVWRSNNRQTPIGGLIMTCYFFCT</sequence>
<dbReference type="RefSeq" id="XP_013331730.1">
    <property type="nucleotide sequence ID" value="XM_013476276.1"/>
</dbReference>
<gene>
    <name evidence="3" type="ORF">T310_0823</name>
</gene>
<comment type="caution">
    <text evidence="3">The sequence shown here is derived from an EMBL/GenBank/DDBJ whole genome shotgun (WGS) entry which is preliminary data.</text>
</comment>
<dbReference type="AlphaFoldDB" id="A0A0F4Z5H6"/>
<evidence type="ECO:0000256" key="2">
    <source>
        <dbReference type="SAM" id="Phobius"/>
    </source>
</evidence>
<reference evidence="3 4" key="1">
    <citation type="submission" date="2015-04" db="EMBL/GenBank/DDBJ databases">
        <authorList>
            <person name="Heijne W.H."/>
            <person name="Fedorova N.D."/>
            <person name="Nierman W.C."/>
            <person name="Vollebregt A.W."/>
            <person name="Zhao Z."/>
            <person name="Wu L."/>
            <person name="Kumar M."/>
            <person name="Stam H."/>
            <person name="van den Berg M.A."/>
            <person name="Pel H.J."/>
        </authorList>
    </citation>
    <scope>NUCLEOTIDE SEQUENCE [LARGE SCALE GENOMIC DNA]</scope>
    <source>
        <strain evidence="3 4">CBS 393.64</strain>
    </source>
</reference>
<evidence type="ECO:0000256" key="1">
    <source>
        <dbReference type="SAM" id="MobiDB-lite"/>
    </source>
</evidence>
<organism evidence="3 4">
    <name type="scientific">Rasamsonia emersonii (strain ATCC 16479 / CBS 393.64 / IMI 116815)</name>
    <dbReference type="NCBI Taxonomy" id="1408163"/>
    <lineage>
        <taxon>Eukaryota</taxon>
        <taxon>Fungi</taxon>
        <taxon>Dikarya</taxon>
        <taxon>Ascomycota</taxon>
        <taxon>Pezizomycotina</taxon>
        <taxon>Eurotiomycetes</taxon>
        <taxon>Eurotiomycetidae</taxon>
        <taxon>Eurotiales</taxon>
        <taxon>Trichocomaceae</taxon>
        <taxon>Rasamsonia</taxon>
    </lineage>
</organism>
<protein>
    <submittedName>
        <fullName evidence="3">Uncharacterized protein</fullName>
    </submittedName>
</protein>
<dbReference type="Proteomes" id="UP000053958">
    <property type="component" value="Unassembled WGS sequence"/>
</dbReference>
<evidence type="ECO:0000313" key="3">
    <source>
        <dbReference type="EMBL" id="KKA25118.1"/>
    </source>
</evidence>
<dbReference type="OrthoDB" id="5387214at2759"/>